<evidence type="ECO:0000256" key="3">
    <source>
        <dbReference type="ARBA" id="ARBA00023002"/>
    </source>
</evidence>
<keyword evidence="3" id="KW-0560">Oxidoreductase</keyword>
<evidence type="ECO:0000313" key="5">
    <source>
        <dbReference type="EMBL" id="GAA3670250.1"/>
    </source>
</evidence>
<dbReference type="RefSeq" id="WP_221857055.1">
    <property type="nucleotide sequence ID" value="NZ_BAAAYV010000025.1"/>
</dbReference>
<evidence type="ECO:0000256" key="2">
    <source>
        <dbReference type="ARBA" id="ARBA00022643"/>
    </source>
</evidence>
<gene>
    <name evidence="5" type="ORF">GCM10022202_35500</name>
</gene>
<dbReference type="EMBL" id="BAAAYV010000025">
    <property type="protein sequence ID" value="GAA3670250.1"/>
    <property type="molecule type" value="Genomic_DNA"/>
</dbReference>
<dbReference type="InterPro" id="IPR036661">
    <property type="entry name" value="Luciferase-like_sf"/>
</dbReference>
<keyword evidence="2" id="KW-0288">FMN</keyword>
<keyword evidence="6" id="KW-1185">Reference proteome</keyword>
<proteinExistence type="predicted"/>
<evidence type="ECO:0000313" key="6">
    <source>
        <dbReference type="Proteomes" id="UP001410795"/>
    </source>
</evidence>
<dbReference type="PANTHER" id="PTHR30011:SF16">
    <property type="entry name" value="C2H2 FINGER DOMAIN TRANSCRIPTION FACTOR (EUROFUNG)-RELATED"/>
    <property type="match status" value="1"/>
</dbReference>
<dbReference type="Gene3D" id="3.20.20.30">
    <property type="entry name" value="Luciferase-like domain"/>
    <property type="match status" value="1"/>
</dbReference>
<dbReference type="SUPFAM" id="SSF51679">
    <property type="entry name" value="Bacterial luciferase-like"/>
    <property type="match status" value="1"/>
</dbReference>
<dbReference type="Proteomes" id="UP001410795">
    <property type="component" value="Unassembled WGS sequence"/>
</dbReference>
<organism evidence="5 6">
    <name type="scientific">Microbacterium marinilacus</name>
    <dbReference type="NCBI Taxonomy" id="415209"/>
    <lineage>
        <taxon>Bacteria</taxon>
        <taxon>Bacillati</taxon>
        <taxon>Actinomycetota</taxon>
        <taxon>Actinomycetes</taxon>
        <taxon>Micrococcales</taxon>
        <taxon>Microbacteriaceae</taxon>
        <taxon>Microbacterium</taxon>
    </lineage>
</organism>
<keyword evidence="1" id="KW-0285">Flavoprotein</keyword>
<evidence type="ECO:0008006" key="7">
    <source>
        <dbReference type="Google" id="ProtNLM"/>
    </source>
</evidence>
<dbReference type="InterPro" id="IPR051260">
    <property type="entry name" value="Diverse_substr_monoxygenases"/>
</dbReference>
<accession>A0ABP7BWL6</accession>
<evidence type="ECO:0000256" key="1">
    <source>
        <dbReference type="ARBA" id="ARBA00022630"/>
    </source>
</evidence>
<dbReference type="PANTHER" id="PTHR30011">
    <property type="entry name" value="ALKANESULFONATE MONOOXYGENASE-RELATED"/>
    <property type="match status" value="1"/>
</dbReference>
<keyword evidence="4" id="KW-0503">Monooxygenase</keyword>
<comment type="caution">
    <text evidence="5">The sequence shown here is derived from an EMBL/GenBank/DDBJ whole genome shotgun (WGS) entry which is preliminary data.</text>
</comment>
<evidence type="ECO:0000256" key="4">
    <source>
        <dbReference type="ARBA" id="ARBA00023033"/>
    </source>
</evidence>
<reference evidence="6" key="1">
    <citation type="journal article" date="2019" name="Int. J. Syst. Evol. Microbiol.">
        <title>The Global Catalogue of Microorganisms (GCM) 10K type strain sequencing project: providing services to taxonomists for standard genome sequencing and annotation.</title>
        <authorList>
            <consortium name="The Broad Institute Genomics Platform"/>
            <consortium name="The Broad Institute Genome Sequencing Center for Infectious Disease"/>
            <person name="Wu L."/>
            <person name="Ma J."/>
        </authorList>
    </citation>
    <scope>NUCLEOTIDE SEQUENCE [LARGE SCALE GENOMIC DNA]</scope>
    <source>
        <strain evidence="6">JCM 16546</strain>
    </source>
</reference>
<protein>
    <recommendedName>
        <fullName evidence="7">LLM class flavin-dependent oxidoreductase</fullName>
    </recommendedName>
</protein>
<sequence length="328" mass="33948">MTHAVTPDVAPPVVGVSLSDDVALDAVRDDPPAALGDVVGSTAAGILHLGGDRFRPPRDGAARLDPLFAAQRLLARLPDAAALIAAGPDVEHPYNLARRAATLDLFTAGRIGIVVGARDRRGAPGGRRSTPWSDAPIGPELAAEFAEVLRELWNSWPRDAIVADKEAGVFSDSSRILRVHHRGAYDVAGPLGTPSSVQGEPVLGWRADFHDGADEPVAPAAELLITEAGADTHADAHAGGAGDAVPRIAEVGVDDLEAWRSTPPAGFSGALVRVDATQQLPAVVAALAAHGAAAAPVARGTLRERLGLAPRSLRLERFTPAFPNKALS</sequence>
<name>A0ABP7BWL6_9MICO</name>